<evidence type="ECO:0000313" key="3">
    <source>
        <dbReference type="Proteomes" id="UP001597452"/>
    </source>
</evidence>
<dbReference type="Gene3D" id="1.10.260.40">
    <property type="entry name" value="lambda repressor-like DNA-binding domains"/>
    <property type="match status" value="1"/>
</dbReference>
<accession>A0ABW5Q9E5</accession>
<dbReference type="EMBL" id="JBHUMZ010000016">
    <property type="protein sequence ID" value="MFD2638357.1"/>
    <property type="molecule type" value="Genomic_DNA"/>
</dbReference>
<dbReference type="SUPFAM" id="SSF51306">
    <property type="entry name" value="LexA/Signal peptidase"/>
    <property type="match status" value="1"/>
</dbReference>
<reference evidence="3" key="1">
    <citation type="journal article" date="2019" name="Int. J. Syst. Evol. Microbiol.">
        <title>The Global Catalogue of Microorganisms (GCM) 10K type strain sequencing project: providing services to taxonomists for standard genome sequencing and annotation.</title>
        <authorList>
            <consortium name="The Broad Institute Genomics Platform"/>
            <consortium name="The Broad Institute Genome Sequencing Center for Infectious Disease"/>
            <person name="Wu L."/>
            <person name="Ma J."/>
        </authorList>
    </citation>
    <scope>NUCLEOTIDE SEQUENCE [LARGE SCALE GENOMIC DNA]</scope>
    <source>
        <strain evidence="3">TISTR 1571</strain>
    </source>
</reference>
<protein>
    <submittedName>
        <fullName evidence="2">LexA family protein</fullName>
    </submittedName>
</protein>
<dbReference type="CDD" id="cd06529">
    <property type="entry name" value="S24_LexA-like"/>
    <property type="match status" value="1"/>
</dbReference>
<dbReference type="SUPFAM" id="SSF47413">
    <property type="entry name" value="lambda repressor-like DNA-binding domains"/>
    <property type="match status" value="1"/>
</dbReference>
<dbReference type="InterPro" id="IPR015927">
    <property type="entry name" value="Peptidase_S24_S26A/B/C"/>
</dbReference>
<dbReference type="Pfam" id="PF01381">
    <property type="entry name" value="HTH_3"/>
    <property type="match status" value="1"/>
</dbReference>
<dbReference type="PANTHER" id="PTHR33516:SF2">
    <property type="entry name" value="LEXA REPRESSOR-RELATED"/>
    <property type="match status" value="1"/>
</dbReference>
<dbReference type="PROSITE" id="PS50943">
    <property type="entry name" value="HTH_CROC1"/>
    <property type="match status" value="1"/>
</dbReference>
<dbReference type="InterPro" id="IPR010982">
    <property type="entry name" value="Lambda_DNA-bd_dom_sf"/>
</dbReference>
<keyword evidence="3" id="KW-1185">Reference proteome</keyword>
<dbReference type="InterPro" id="IPR036286">
    <property type="entry name" value="LexA/Signal_pep-like_sf"/>
</dbReference>
<proteinExistence type="predicted"/>
<dbReference type="Pfam" id="PF00717">
    <property type="entry name" value="Peptidase_S24"/>
    <property type="match status" value="1"/>
</dbReference>
<comment type="caution">
    <text evidence="2">The sequence shown here is derived from an EMBL/GenBank/DDBJ whole genome shotgun (WGS) entry which is preliminary data.</text>
</comment>
<evidence type="ECO:0000259" key="1">
    <source>
        <dbReference type="PROSITE" id="PS50943"/>
    </source>
</evidence>
<dbReference type="Proteomes" id="UP001597452">
    <property type="component" value="Unassembled WGS sequence"/>
</dbReference>
<dbReference type="SMART" id="SM00530">
    <property type="entry name" value="HTH_XRE"/>
    <property type="match status" value="1"/>
</dbReference>
<name>A0ABW5Q9E5_9BACI</name>
<dbReference type="PANTHER" id="PTHR33516">
    <property type="entry name" value="LEXA REPRESSOR"/>
    <property type="match status" value="1"/>
</dbReference>
<dbReference type="RefSeq" id="WP_377328035.1">
    <property type="nucleotide sequence ID" value="NZ_JBHUMZ010000016.1"/>
</dbReference>
<dbReference type="InterPro" id="IPR039418">
    <property type="entry name" value="LexA-like"/>
</dbReference>
<dbReference type="CDD" id="cd00093">
    <property type="entry name" value="HTH_XRE"/>
    <property type="match status" value="1"/>
</dbReference>
<organism evidence="2 3">
    <name type="scientific">Piscibacillus salipiscarius</name>
    <dbReference type="NCBI Taxonomy" id="299480"/>
    <lineage>
        <taxon>Bacteria</taxon>
        <taxon>Bacillati</taxon>
        <taxon>Bacillota</taxon>
        <taxon>Bacilli</taxon>
        <taxon>Bacillales</taxon>
        <taxon>Bacillaceae</taxon>
        <taxon>Piscibacillus</taxon>
    </lineage>
</organism>
<dbReference type="Gene3D" id="2.10.109.10">
    <property type="entry name" value="Umud Fragment, subunit A"/>
    <property type="match status" value="1"/>
</dbReference>
<dbReference type="InterPro" id="IPR050077">
    <property type="entry name" value="LexA_repressor"/>
</dbReference>
<feature type="domain" description="HTH cro/C1-type" evidence="1">
    <location>
        <begin position="11"/>
        <end position="65"/>
    </location>
</feature>
<gene>
    <name evidence="2" type="ORF">ACFSW4_05730</name>
</gene>
<sequence>MNTSEEVIRIIKKLRKERGLSVEELSRRVGIAKSTQSRYESGQRKFPINDIGKYAEVLNTSTEHLLGIDKPNNIYPESPRTLAIPILGKIACGDPITAEENIKGYTYESPENLPKGNLFCLEATGDSMYPTVPNGSLVTIREQATVESGEIAAVLINGNEEAVLKRIKKHGETVFLISDNTNYDPILVTEENPAKIIGKAVRVIKNL</sequence>
<evidence type="ECO:0000313" key="2">
    <source>
        <dbReference type="EMBL" id="MFD2638357.1"/>
    </source>
</evidence>
<dbReference type="InterPro" id="IPR001387">
    <property type="entry name" value="Cro/C1-type_HTH"/>
</dbReference>